<keyword evidence="4 5" id="KW-0472">Membrane</keyword>
<accession>A0A0W1S728</accession>
<keyword evidence="3 5" id="KW-1133">Transmembrane helix</keyword>
<keyword evidence="8" id="KW-1185">Reference proteome</keyword>
<feature type="transmembrane region" description="Helical" evidence="5">
    <location>
        <begin position="134"/>
        <end position="154"/>
    </location>
</feature>
<evidence type="ECO:0000313" key="7">
    <source>
        <dbReference type="EMBL" id="KTG21908.1"/>
    </source>
</evidence>
<dbReference type="Proteomes" id="UP000053157">
    <property type="component" value="Unassembled WGS sequence"/>
</dbReference>
<evidence type="ECO:0000259" key="6">
    <source>
        <dbReference type="Pfam" id="PF01694"/>
    </source>
</evidence>
<dbReference type="GO" id="GO:0016020">
    <property type="term" value="C:membrane"/>
    <property type="evidence" value="ECO:0007669"/>
    <property type="project" value="UniProtKB-SubCell"/>
</dbReference>
<comment type="subcellular location">
    <subcellularLocation>
        <location evidence="1">Membrane</location>
        <topology evidence="1">Multi-pass membrane protein</topology>
    </subcellularLocation>
</comment>
<dbReference type="InterPro" id="IPR022764">
    <property type="entry name" value="Peptidase_S54_rhomboid_dom"/>
</dbReference>
<feature type="domain" description="Peptidase S54 rhomboid" evidence="6">
    <location>
        <begin position="72"/>
        <end position="204"/>
    </location>
</feature>
<sequence>MLMCLKKVSNIVSLGVRNIQKRSRYWPTLTLAFIISFAVVYAGQLLIDGSLSRDAGYQTATMVKNIVGNGSVVFSWLFHSTHAHFIENLAIFFLTGWWVENRVDDDRFILGIAVVLGIGANVAAALIFRVPGAGISGITTGLGLMIALGAFEGLFDSTVRLIKAIPEFTLSVLFVLWSVGGLGQLPAGTAVEVHILGAVLGGAWYATEKIRYDFGPHQLRI</sequence>
<protein>
    <recommendedName>
        <fullName evidence="6">Peptidase S54 rhomboid domain-containing protein</fullName>
    </recommendedName>
</protein>
<evidence type="ECO:0000256" key="4">
    <source>
        <dbReference type="ARBA" id="ARBA00023136"/>
    </source>
</evidence>
<dbReference type="SUPFAM" id="SSF144091">
    <property type="entry name" value="Rhomboid-like"/>
    <property type="match status" value="1"/>
</dbReference>
<proteinExistence type="predicted"/>
<organism evidence="7 8">
    <name type="scientific">Haloferax profundi</name>
    <dbReference type="NCBI Taxonomy" id="1544718"/>
    <lineage>
        <taxon>Archaea</taxon>
        <taxon>Methanobacteriati</taxon>
        <taxon>Methanobacteriota</taxon>
        <taxon>Stenosarchaea group</taxon>
        <taxon>Halobacteria</taxon>
        <taxon>Halobacteriales</taxon>
        <taxon>Haloferacaceae</taxon>
        <taxon>Haloferax</taxon>
    </lineage>
</organism>
<gene>
    <name evidence="7" type="ORF">AUR66_17045</name>
</gene>
<evidence type="ECO:0000256" key="3">
    <source>
        <dbReference type="ARBA" id="ARBA00022989"/>
    </source>
</evidence>
<feature type="transmembrane region" description="Helical" evidence="5">
    <location>
        <begin position="108"/>
        <end position="128"/>
    </location>
</feature>
<dbReference type="AlphaFoldDB" id="A0A0W1S728"/>
<dbReference type="InterPro" id="IPR035952">
    <property type="entry name" value="Rhomboid-like_sf"/>
</dbReference>
<dbReference type="GO" id="GO:0004252">
    <property type="term" value="F:serine-type endopeptidase activity"/>
    <property type="evidence" value="ECO:0007669"/>
    <property type="project" value="InterPro"/>
</dbReference>
<dbReference type="EMBL" id="LOPV01000380">
    <property type="protein sequence ID" value="KTG21908.1"/>
    <property type="molecule type" value="Genomic_DNA"/>
</dbReference>
<feature type="transmembrane region" description="Helical" evidence="5">
    <location>
        <begin position="25"/>
        <end position="47"/>
    </location>
</feature>
<evidence type="ECO:0000256" key="1">
    <source>
        <dbReference type="ARBA" id="ARBA00004141"/>
    </source>
</evidence>
<name>A0A0W1S728_9EURY</name>
<dbReference type="Gene3D" id="1.20.1540.10">
    <property type="entry name" value="Rhomboid-like"/>
    <property type="match status" value="1"/>
</dbReference>
<evidence type="ECO:0000313" key="8">
    <source>
        <dbReference type="Proteomes" id="UP000053157"/>
    </source>
</evidence>
<feature type="transmembrane region" description="Helical" evidence="5">
    <location>
        <begin position="161"/>
        <end position="179"/>
    </location>
</feature>
<comment type="caution">
    <text evidence="7">The sequence shown here is derived from an EMBL/GenBank/DDBJ whole genome shotgun (WGS) entry which is preliminary data.</text>
</comment>
<feature type="transmembrane region" description="Helical" evidence="5">
    <location>
        <begin position="81"/>
        <end position="99"/>
    </location>
</feature>
<evidence type="ECO:0000256" key="5">
    <source>
        <dbReference type="SAM" id="Phobius"/>
    </source>
</evidence>
<dbReference type="Pfam" id="PF01694">
    <property type="entry name" value="Rhomboid"/>
    <property type="match status" value="1"/>
</dbReference>
<reference evidence="7 8" key="1">
    <citation type="submission" date="2015-12" db="EMBL/GenBank/DDBJ databases">
        <title>Haloferax profundi sp. nov. isolated from the Discovery deep brine-seawater interface in the Red Sea.</title>
        <authorList>
            <person name="Zhang G."/>
            <person name="Stingl U."/>
            <person name="Rashid M."/>
        </authorList>
    </citation>
    <scope>NUCLEOTIDE SEQUENCE [LARGE SCALE GENOMIC DNA]</scope>
    <source>
        <strain evidence="7 8">SB29</strain>
    </source>
</reference>
<evidence type="ECO:0000256" key="2">
    <source>
        <dbReference type="ARBA" id="ARBA00022692"/>
    </source>
</evidence>
<keyword evidence="2 5" id="KW-0812">Transmembrane</keyword>